<name>A0ABU5VR71_9BACT</name>
<accession>A0ABU5VR71</accession>
<protein>
    <recommendedName>
        <fullName evidence="10">L-threonylcarbamoyladenylate synthase</fullName>
        <ecNumber evidence="3">2.7.7.87</ecNumber>
    </recommendedName>
    <alternativeName>
        <fullName evidence="10">L-threonylcarbamoyladenylate synthase</fullName>
    </alternativeName>
</protein>
<keyword evidence="5" id="KW-0808">Transferase</keyword>
<evidence type="ECO:0000256" key="2">
    <source>
        <dbReference type="ARBA" id="ARBA00007663"/>
    </source>
</evidence>
<evidence type="ECO:0000256" key="11">
    <source>
        <dbReference type="ARBA" id="ARBA00048366"/>
    </source>
</evidence>
<keyword evidence="14" id="KW-1185">Reference proteome</keyword>
<dbReference type="InterPro" id="IPR006070">
    <property type="entry name" value="Sua5-like_dom"/>
</dbReference>
<evidence type="ECO:0000256" key="3">
    <source>
        <dbReference type="ARBA" id="ARBA00012584"/>
    </source>
</evidence>
<keyword evidence="6" id="KW-0819">tRNA processing</keyword>
<comment type="subcellular location">
    <subcellularLocation>
        <location evidence="1">Cytoplasm</location>
    </subcellularLocation>
</comment>
<dbReference type="PROSITE" id="PS51163">
    <property type="entry name" value="YRDC"/>
    <property type="match status" value="1"/>
</dbReference>
<dbReference type="Proteomes" id="UP001302274">
    <property type="component" value="Unassembled WGS sequence"/>
</dbReference>
<keyword evidence="7" id="KW-0548">Nucleotidyltransferase</keyword>
<evidence type="ECO:0000256" key="4">
    <source>
        <dbReference type="ARBA" id="ARBA00022490"/>
    </source>
</evidence>
<dbReference type="EMBL" id="JAYGJQ010000001">
    <property type="protein sequence ID" value="MEA9355539.1"/>
    <property type="molecule type" value="Genomic_DNA"/>
</dbReference>
<dbReference type="InterPro" id="IPR017945">
    <property type="entry name" value="DHBP_synth_RibB-like_a/b_dom"/>
</dbReference>
<evidence type="ECO:0000256" key="1">
    <source>
        <dbReference type="ARBA" id="ARBA00004496"/>
    </source>
</evidence>
<proteinExistence type="inferred from homology"/>
<evidence type="ECO:0000256" key="9">
    <source>
        <dbReference type="ARBA" id="ARBA00022840"/>
    </source>
</evidence>
<evidence type="ECO:0000256" key="8">
    <source>
        <dbReference type="ARBA" id="ARBA00022741"/>
    </source>
</evidence>
<evidence type="ECO:0000313" key="14">
    <source>
        <dbReference type="Proteomes" id="UP001302274"/>
    </source>
</evidence>
<organism evidence="13 14">
    <name type="scientific">Bacteriovorax antarcticus</name>
    <dbReference type="NCBI Taxonomy" id="3088717"/>
    <lineage>
        <taxon>Bacteria</taxon>
        <taxon>Pseudomonadati</taxon>
        <taxon>Bdellovibrionota</taxon>
        <taxon>Bacteriovoracia</taxon>
        <taxon>Bacteriovoracales</taxon>
        <taxon>Bacteriovoracaceae</taxon>
        <taxon>Bacteriovorax</taxon>
    </lineage>
</organism>
<keyword evidence="4" id="KW-0963">Cytoplasm</keyword>
<evidence type="ECO:0000256" key="5">
    <source>
        <dbReference type="ARBA" id="ARBA00022679"/>
    </source>
</evidence>
<dbReference type="EC" id="2.7.7.87" evidence="3"/>
<dbReference type="SUPFAM" id="SSF55821">
    <property type="entry name" value="YrdC/RibB"/>
    <property type="match status" value="1"/>
</dbReference>
<evidence type="ECO:0000259" key="12">
    <source>
        <dbReference type="PROSITE" id="PS51163"/>
    </source>
</evidence>
<evidence type="ECO:0000313" key="13">
    <source>
        <dbReference type="EMBL" id="MEA9355539.1"/>
    </source>
</evidence>
<dbReference type="Gene3D" id="3.90.870.10">
    <property type="entry name" value="DHBP synthase"/>
    <property type="match status" value="1"/>
</dbReference>
<comment type="catalytic activity">
    <reaction evidence="11">
        <text>L-threonine + hydrogencarbonate + ATP = L-threonylcarbamoyladenylate + diphosphate + H2O</text>
        <dbReference type="Rhea" id="RHEA:36407"/>
        <dbReference type="ChEBI" id="CHEBI:15377"/>
        <dbReference type="ChEBI" id="CHEBI:17544"/>
        <dbReference type="ChEBI" id="CHEBI:30616"/>
        <dbReference type="ChEBI" id="CHEBI:33019"/>
        <dbReference type="ChEBI" id="CHEBI:57926"/>
        <dbReference type="ChEBI" id="CHEBI:73682"/>
        <dbReference type="EC" id="2.7.7.87"/>
    </reaction>
</comment>
<gene>
    <name evidence="13" type="ORF">SHI21_04985</name>
</gene>
<sequence length="201" mass="22559">MKLNSESVFIYPTDTVWGIGASIHSQSAQKKIAAIKRTADDKPLSIMFTDINILCKSFNFPDSMSKSWLRNYFKLESTLGVPLKISRIPIPSWVTAKSDLVSIRCLEHPELKEIGETLKAPFITTSLNLTGEPPIINFQDAKQFQLAYAPEAEFFGDSSHNLSGRSSTIVFFRGNHFEIIREGLKVEEIKKHLKLTGLVIS</sequence>
<dbReference type="PANTHER" id="PTHR17490">
    <property type="entry name" value="SUA5"/>
    <property type="match status" value="1"/>
</dbReference>
<dbReference type="Pfam" id="PF01300">
    <property type="entry name" value="Sua5_yciO_yrdC"/>
    <property type="match status" value="1"/>
</dbReference>
<comment type="similarity">
    <text evidence="2">Belongs to the SUA5 family.</text>
</comment>
<comment type="caution">
    <text evidence="13">The sequence shown here is derived from an EMBL/GenBank/DDBJ whole genome shotgun (WGS) entry which is preliminary data.</text>
</comment>
<dbReference type="InterPro" id="IPR050156">
    <property type="entry name" value="TC-AMP_synthase_SUA5"/>
</dbReference>
<keyword evidence="8" id="KW-0547">Nucleotide-binding</keyword>
<feature type="domain" description="YrdC-like" evidence="12">
    <location>
        <begin position="1"/>
        <end position="185"/>
    </location>
</feature>
<reference evidence="13 14" key="1">
    <citation type="submission" date="2023-11" db="EMBL/GenBank/DDBJ databases">
        <title>A Novel Polar Bacteriovorax (B. antarcticus) Isolated from the Biocrust in Antarctica.</title>
        <authorList>
            <person name="Mun W."/>
            <person name="Choi S.Y."/>
            <person name="Mitchell R.J."/>
        </authorList>
    </citation>
    <scope>NUCLEOTIDE SEQUENCE [LARGE SCALE GENOMIC DNA]</scope>
    <source>
        <strain evidence="13 14">PP10</strain>
    </source>
</reference>
<evidence type="ECO:0000256" key="10">
    <source>
        <dbReference type="ARBA" id="ARBA00029774"/>
    </source>
</evidence>
<keyword evidence="9" id="KW-0067">ATP-binding</keyword>
<evidence type="ECO:0000256" key="6">
    <source>
        <dbReference type="ARBA" id="ARBA00022694"/>
    </source>
</evidence>
<evidence type="ECO:0000256" key="7">
    <source>
        <dbReference type="ARBA" id="ARBA00022695"/>
    </source>
</evidence>
<dbReference type="RefSeq" id="WP_323575100.1">
    <property type="nucleotide sequence ID" value="NZ_JAYGJQ010000001.1"/>
</dbReference>
<dbReference type="PANTHER" id="PTHR17490:SF16">
    <property type="entry name" value="THREONYLCARBAMOYL-AMP SYNTHASE"/>
    <property type="match status" value="1"/>
</dbReference>